<feature type="binding site" evidence="3">
    <location>
        <position position="197"/>
    </location>
    <ligand>
        <name>Zn(2+)</name>
        <dbReference type="ChEBI" id="CHEBI:29105"/>
    </ligand>
</feature>
<sequence length="365" mass="39184">MMSHAPPTQRPSYSLRKRKQPVQSAEESAVGRLISAAALCNNVLLFTGSGLSATSGMSTFSTKGGLYEKAQTRFGVSNGKQLFTFSFYEKHKADAQAFFADIYVEAKRAKPGTGHQAIAALAAAGKLQRHYTLNIDGLASAAGMSVWHHQVAPDGCTVEMHGSIRQLLCPVCGLVIPMNDFLSQQLRRRTTIPCTACSCPALRSRIMLYGDAEGEKITPDAVWERMEDDVQAADLILWVGISFEQSASTMYFRRVRQFLAQAGRLDTTQQALINLSDESLWNLLSACSNTGSLEVMEVLGTCDEVLKLVAAAVCKPAGTPTDLSNVPQPAVADSAEQPPAAKKTGKKEASKVLPGANVLTIATAE</sequence>
<dbReference type="CDD" id="cd00296">
    <property type="entry name" value="SIR2"/>
    <property type="match status" value="1"/>
</dbReference>
<feature type="region of interest" description="Disordered" evidence="4">
    <location>
        <begin position="322"/>
        <end position="350"/>
    </location>
</feature>
<dbReference type="GO" id="GO:0005634">
    <property type="term" value="C:nucleus"/>
    <property type="evidence" value="ECO:0007669"/>
    <property type="project" value="TreeGrafter"/>
</dbReference>
<keyword evidence="3" id="KW-0862">Zinc</keyword>
<dbReference type="GO" id="GO:0046872">
    <property type="term" value="F:metal ion binding"/>
    <property type="evidence" value="ECO:0007669"/>
    <property type="project" value="UniProtKB-KW"/>
</dbReference>
<evidence type="ECO:0000256" key="1">
    <source>
        <dbReference type="ARBA" id="ARBA00022679"/>
    </source>
</evidence>
<feature type="binding site" evidence="3">
    <location>
        <position position="194"/>
    </location>
    <ligand>
        <name>Zn(2+)</name>
        <dbReference type="ChEBI" id="CHEBI:29105"/>
    </ligand>
</feature>
<dbReference type="EMBL" id="JALJOV010000146">
    <property type="protein sequence ID" value="KAK9866627.1"/>
    <property type="molecule type" value="Genomic_DNA"/>
</dbReference>
<organism evidence="6 7">
    <name type="scientific">Apatococcus fuscideae</name>
    <dbReference type="NCBI Taxonomy" id="2026836"/>
    <lineage>
        <taxon>Eukaryota</taxon>
        <taxon>Viridiplantae</taxon>
        <taxon>Chlorophyta</taxon>
        <taxon>core chlorophytes</taxon>
        <taxon>Trebouxiophyceae</taxon>
        <taxon>Chlorellales</taxon>
        <taxon>Chlorellaceae</taxon>
        <taxon>Apatococcus</taxon>
    </lineage>
</organism>
<feature type="binding site" evidence="3">
    <location>
        <position position="169"/>
    </location>
    <ligand>
        <name>Zn(2+)</name>
        <dbReference type="ChEBI" id="CHEBI:29105"/>
    </ligand>
</feature>
<keyword evidence="2" id="KW-0520">NAD</keyword>
<feature type="region of interest" description="Disordered" evidence="4">
    <location>
        <begin position="1"/>
        <end position="21"/>
    </location>
</feature>
<gene>
    <name evidence="6" type="ORF">WJX84_006141</name>
</gene>
<keyword evidence="1" id="KW-0808">Transferase</keyword>
<dbReference type="PANTHER" id="PTHR11085:SF10">
    <property type="entry name" value="NAD-DEPENDENT PROTEIN DEACYLASE SIRTUIN-5, MITOCHONDRIAL-RELATED"/>
    <property type="match status" value="1"/>
</dbReference>
<dbReference type="Gene3D" id="3.30.1600.10">
    <property type="entry name" value="SIR2/SIRT2 'Small Domain"/>
    <property type="match status" value="1"/>
</dbReference>
<feature type="active site" description="Proton acceptor" evidence="3">
    <location>
        <position position="161"/>
    </location>
</feature>
<proteinExistence type="predicted"/>
<evidence type="ECO:0000256" key="2">
    <source>
        <dbReference type="ARBA" id="ARBA00023027"/>
    </source>
</evidence>
<dbReference type="InterPro" id="IPR003000">
    <property type="entry name" value="Sirtuin"/>
</dbReference>
<dbReference type="PANTHER" id="PTHR11085">
    <property type="entry name" value="NAD-DEPENDENT PROTEIN DEACYLASE SIRTUIN-5, MITOCHONDRIAL-RELATED"/>
    <property type="match status" value="1"/>
</dbReference>
<dbReference type="InterPro" id="IPR050134">
    <property type="entry name" value="NAD-dep_sirtuin_deacylases"/>
</dbReference>
<dbReference type="InterPro" id="IPR029035">
    <property type="entry name" value="DHS-like_NAD/FAD-binding_dom"/>
</dbReference>
<keyword evidence="3" id="KW-0479">Metal-binding</keyword>
<dbReference type="PROSITE" id="PS50305">
    <property type="entry name" value="SIRTUIN"/>
    <property type="match status" value="1"/>
</dbReference>
<dbReference type="Proteomes" id="UP001485043">
    <property type="component" value="Unassembled WGS sequence"/>
</dbReference>
<keyword evidence="7" id="KW-1185">Reference proteome</keyword>
<dbReference type="InterPro" id="IPR026591">
    <property type="entry name" value="Sirtuin_cat_small_dom_sf"/>
</dbReference>
<dbReference type="InterPro" id="IPR026590">
    <property type="entry name" value="Ssirtuin_cat_dom"/>
</dbReference>
<protein>
    <recommendedName>
        <fullName evidence="5">Deacetylase sirtuin-type domain-containing protein</fullName>
    </recommendedName>
</protein>
<evidence type="ECO:0000313" key="7">
    <source>
        <dbReference type="Proteomes" id="UP001485043"/>
    </source>
</evidence>
<feature type="binding site" evidence="3">
    <location>
        <position position="172"/>
    </location>
    <ligand>
        <name>Zn(2+)</name>
        <dbReference type="ChEBI" id="CHEBI:29105"/>
    </ligand>
</feature>
<name>A0AAW1TDH5_9CHLO</name>
<dbReference type="GO" id="GO:0017136">
    <property type="term" value="F:histone deacetylase activity, NAD-dependent"/>
    <property type="evidence" value="ECO:0007669"/>
    <property type="project" value="TreeGrafter"/>
</dbReference>
<dbReference type="Gene3D" id="3.40.50.1220">
    <property type="entry name" value="TPP-binding domain"/>
    <property type="match status" value="1"/>
</dbReference>
<evidence type="ECO:0000259" key="5">
    <source>
        <dbReference type="PROSITE" id="PS50305"/>
    </source>
</evidence>
<evidence type="ECO:0000313" key="6">
    <source>
        <dbReference type="EMBL" id="KAK9866627.1"/>
    </source>
</evidence>
<comment type="caution">
    <text evidence="6">The sequence shown here is derived from an EMBL/GenBank/DDBJ whole genome shotgun (WGS) entry which is preliminary data.</text>
</comment>
<dbReference type="SUPFAM" id="SSF52467">
    <property type="entry name" value="DHS-like NAD/FAD-binding domain"/>
    <property type="match status" value="1"/>
</dbReference>
<dbReference type="Pfam" id="PF02146">
    <property type="entry name" value="SIR2"/>
    <property type="match status" value="1"/>
</dbReference>
<accession>A0AAW1TDH5</accession>
<reference evidence="6 7" key="1">
    <citation type="journal article" date="2024" name="Nat. Commun.">
        <title>Phylogenomics reveals the evolutionary origins of lichenization in chlorophyte algae.</title>
        <authorList>
            <person name="Puginier C."/>
            <person name="Libourel C."/>
            <person name="Otte J."/>
            <person name="Skaloud P."/>
            <person name="Haon M."/>
            <person name="Grisel S."/>
            <person name="Petersen M."/>
            <person name="Berrin J.G."/>
            <person name="Delaux P.M."/>
            <person name="Dal Grande F."/>
            <person name="Keller J."/>
        </authorList>
    </citation>
    <scope>NUCLEOTIDE SEQUENCE [LARGE SCALE GENOMIC DNA]</scope>
    <source>
        <strain evidence="6 7">SAG 2523</strain>
    </source>
</reference>
<dbReference type="AlphaFoldDB" id="A0AAW1TDH5"/>
<evidence type="ECO:0000256" key="4">
    <source>
        <dbReference type="SAM" id="MobiDB-lite"/>
    </source>
</evidence>
<dbReference type="GO" id="GO:0070403">
    <property type="term" value="F:NAD+ binding"/>
    <property type="evidence" value="ECO:0007669"/>
    <property type="project" value="InterPro"/>
</dbReference>
<evidence type="ECO:0000256" key="3">
    <source>
        <dbReference type="PROSITE-ProRule" id="PRU00236"/>
    </source>
</evidence>
<feature type="domain" description="Deacetylase sirtuin-type" evidence="5">
    <location>
        <begin position="23"/>
        <end position="320"/>
    </location>
</feature>